<name>A0A5B7SV98_9FLAO</name>
<keyword evidence="1" id="KW-1133">Transmembrane helix</keyword>
<organism evidence="2 3">
    <name type="scientific">Aggregatimonas sangjinii</name>
    <dbReference type="NCBI Taxonomy" id="2583587"/>
    <lineage>
        <taxon>Bacteria</taxon>
        <taxon>Pseudomonadati</taxon>
        <taxon>Bacteroidota</taxon>
        <taxon>Flavobacteriia</taxon>
        <taxon>Flavobacteriales</taxon>
        <taxon>Flavobacteriaceae</taxon>
        <taxon>Aggregatimonas</taxon>
    </lineage>
</organism>
<sequence>MKAILILLFLMITRQSYTQNRVILMTNNKTQKERVVKERKRIRVTKISGEKFQGRFAIVDENTIALDGVEISLSEIEKIRRHPLFNSIFINTNLVHIGTLGLFFGFLATSVGSATTEDGNLNIIPLISGGVIFAAGLYGAIKGPNLNKGYNINKKWRFEIDISSQEIQKSPTKE</sequence>
<keyword evidence="1" id="KW-0812">Transmembrane</keyword>
<dbReference type="EMBL" id="CP040710">
    <property type="protein sequence ID" value="QCX01209.1"/>
    <property type="molecule type" value="Genomic_DNA"/>
</dbReference>
<dbReference type="OrthoDB" id="1447510at2"/>
<keyword evidence="3" id="KW-1185">Reference proteome</keyword>
<gene>
    <name evidence="2" type="ORF">FGM00_14215</name>
</gene>
<evidence type="ECO:0000256" key="1">
    <source>
        <dbReference type="SAM" id="Phobius"/>
    </source>
</evidence>
<keyword evidence="1" id="KW-0472">Membrane</keyword>
<evidence type="ECO:0000313" key="2">
    <source>
        <dbReference type="EMBL" id="QCX01209.1"/>
    </source>
</evidence>
<reference evidence="2 3" key="1">
    <citation type="submission" date="2019-05" db="EMBL/GenBank/DDBJ databases">
        <title>Genome sequencing of F202Z8.</title>
        <authorList>
            <person name="Kwon Y.M."/>
        </authorList>
    </citation>
    <scope>NUCLEOTIDE SEQUENCE [LARGE SCALE GENOMIC DNA]</scope>
    <source>
        <strain evidence="2 3">F202Z8</strain>
    </source>
</reference>
<dbReference type="AlphaFoldDB" id="A0A5B7SV98"/>
<dbReference type="KEGG" id="asag:FGM00_14215"/>
<proteinExistence type="predicted"/>
<feature type="transmembrane region" description="Helical" evidence="1">
    <location>
        <begin position="88"/>
        <end position="109"/>
    </location>
</feature>
<evidence type="ECO:0000313" key="3">
    <source>
        <dbReference type="Proteomes" id="UP000310017"/>
    </source>
</evidence>
<feature type="transmembrane region" description="Helical" evidence="1">
    <location>
        <begin position="121"/>
        <end position="141"/>
    </location>
</feature>
<dbReference type="RefSeq" id="WP_138853548.1">
    <property type="nucleotide sequence ID" value="NZ_CP040710.1"/>
</dbReference>
<dbReference type="Proteomes" id="UP000310017">
    <property type="component" value="Chromosome"/>
</dbReference>
<protein>
    <submittedName>
        <fullName evidence="2">Uncharacterized protein</fullName>
    </submittedName>
</protein>
<accession>A0A5B7SV98</accession>